<name>A0AB38YF82_9GAMM</name>
<protein>
    <submittedName>
        <fullName evidence="2">DUF6122 family protein</fullName>
    </submittedName>
</protein>
<dbReference type="EMBL" id="CP101717">
    <property type="protein sequence ID" value="WLD58011.1"/>
    <property type="molecule type" value="Genomic_DNA"/>
</dbReference>
<sequence length="106" mass="11928">MPTLTLMSVLHIALHFAVPGVVAGLFFRTQWRRAWLIMVATMVVDLDHLLADPIYDPTRCSIGFHPLHSYPAIAGYGLLALWQRTRLVGVGLLIHMALDAIDCWFM</sequence>
<keyword evidence="1" id="KW-1133">Transmembrane helix</keyword>
<evidence type="ECO:0000256" key="1">
    <source>
        <dbReference type="SAM" id="Phobius"/>
    </source>
</evidence>
<keyword evidence="1" id="KW-0812">Transmembrane</keyword>
<evidence type="ECO:0000313" key="2">
    <source>
        <dbReference type="EMBL" id="WLD58011.1"/>
    </source>
</evidence>
<dbReference type="AlphaFoldDB" id="A0AB38YF82"/>
<accession>A0AB38YF82</accession>
<dbReference type="InterPro" id="IPR046125">
    <property type="entry name" value="DUF6122"/>
</dbReference>
<organism evidence="2">
    <name type="scientific">Salinispirillum sp. LH 10-3-1</name>
    <dbReference type="NCBI Taxonomy" id="2952525"/>
    <lineage>
        <taxon>Bacteria</taxon>
        <taxon>Pseudomonadati</taxon>
        <taxon>Pseudomonadota</taxon>
        <taxon>Gammaproteobacteria</taxon>
        <taxon>Oceanospirillales</taxon>
        <taxon>Saccharospirillaceae</taxon>
        <taxon>Salinispirillum</taxon>
    </lineage>
</organism>
<dbReference type="Pfam" id="PF19617">
    <property type="entry name" value="DUF6122"/>
    <property type="match status" value="1"/>
</dbReference>
<proteinExistence type="predicted"/>
<dbReference type="RefSeq" id="WP_304995295.1">
    <property type="nucleotide sequence ID" value="NZ_CP101717.1"/>
</dbReference>
<keyword evidence="1" id="KW-0472">Membrane</keyword>
<feature type="transmembrane region" description="Helical" evidence="1">
    <location>
        <begin position="6"/>
        <end position="27"/>
    </location>
</feature>
<reference evidence="2" key="1">
    <citation type="submission" date="2022-07" db="EMBL/GenBank/DDBJ databases">
        <title>Complete genome sequence of Salinispirillum sp. LH10-3-1 capable of multiple carbohydrate inversion isolated from a soda lake.</title>
        <authorList>
            <person name="Liu J."/>
            <person name="Zhai Y."/>
            <person name="Zhang H."/>
            <person name="Yang H."/>
            <person name="Qu J."/>
            <person name="Li J."/>
        </authorList>
    </citation>
    <scope>NUCLEOTIDE SEQUENCE</scope>
    <source>
        <strain evidence="2">LH 10-3-1</strain>
    </source>
</reference>
<gene>
    <name evidence="2" type="ORF">NFC81_15040</name>
</gene>